<name>A0A1D6LGT5_MAIZE</name>
<sequence>MDFFNYFHFCYIPGGIHAISKRAASFMYQMLYGRCPFGHDQTQERILWEDTIINARRVEFPSKPAASNEAKDLIRRCLTYNQSERPDVLTITQDPYLSYAKK</sequence>
<dbReference type="Gene3D" id="1.10.510.10">
    <property type="entry name" value="Transferase(Phosphotransferase) domain 1"/>
    <property type="match status" value="1"/>
</dbReference>
<dbReference type="GO" id="GO:0005524">
    <property type="term" value="F:ATP binding"/>
    <property type="evidence" value="ECO:0007669"/>
    <property type="project" value="UniProtKB-KW"/>
</dbReference>
<accession>A0A1D6LGT5</accession>
<dbReference type="SUPFAM" id="SSF56112">
    <property type="entry name" value="Protein kinase-like (PK-like)"/>
    <property type="match status" value="1"/>
</dbReference>
<organism evidence="6">
    <name type="scientific">Zea mays</name>
    <name type="common">Maize</name>
    <dbReference type="NCBI Taxonomy" id="4577"/>
    <lineage>
        <taxon>Eukaryota</taxon>
        <taxon>Viridiplantae</taxon>
        <taxon>Streptophyta</taxon>
        <taxon>Embryophyta</taxon>
        <taxon>Tracheophyta</taxon>
        <taxon>Spermatophyta</taxon>
        <taxon>Magnoliopsida</taxon>
        <taxon>Liliopsida</taxon>
        <taxon>Poales</taxon>
        <taxon>Poaceae</taxon>
        <taxon>PACMAD clade</taxon>
        <taxon>Panicoideae</taxon>
        <taxon>Andropogonodae</taxon>
        <taxon>Andropogoneae</taxon>
        <taxon>Tripsacinae</taxon>
        <taxon>Zea</taxon>
    </lineage>
</organism>
<dbReference type="STRING" id="4577.A0A1D6LGT5"/>
<evidence type="ECO:0000256" key="1">
    <source>
        <dbReference type="ARBA" id="ARBA00022527"/>
    </source>
</evidence>
<evidence type="ECO:0000256" key="2">
    <source>
        <dbReference type="ARBA" id="ARBA00022679"/>
    </source>
</evidence>
<dbReference type="PANTHER" id="PTHR22974">
    <property type="entry name" value="MIXED LINEAGE PROTEIN KINASE"/>
    <property type="match status" value="1"/>
</dbReference>
<keyword evidence="5" id="KW-0067">ATP-binding</keyword>
<dbReference type="EMBL" id="CM000782">
    <property type="protein sequence ID" value="AQK79097.1"/>
    <property type="molecule type" value="Genomic_DNA"/>
</dbReference>
<dbReference type="InParanoid" id="A0A1D6LGT5"/>
<evidence type="ECO:0000256" key="3">
    <source>
        <dbReference type="ARBA" id="ARBA00022741"/>
    </source>
</evidence>
<gene>
    <name evidence="6" type="ORF">ZEAMMB73_Zm00001d035488</name>
</gene>
<dbReference type="GO" id="GO:0004674">
    <property type="term" value="F:protein serine/threonine kinase activity"/>
    <property type="evidence" value="ECO:0007669"/>
    <property type="project" value="UniProtKB-KW"/>
</dbReference>
<dbReference type="InterPro" id="IPR011009">
    <property type="entry name" value="Kinase-like_dom_sf"/>
</dbReference>
<keyword evidence="2" id="KW-0808">Transferase</keyword>
<dbReference type="PANTHER" id="PTHR22974:SF23">
    <property type="entry name" value="TOUSLED-LIKE KINASE, ISOFORM G"/>
    <property type="match status" value="1"/>
</dbReference>
<protein>
    <submittedName>
        <fullName evidence="6">Serine/threonine-protein kinase TOUSLED</fullName>
    </submittedName>
</protein>
<evidence type="ECO:0000256" key="5">
    <source>
        <dbReference type="ARBA" id="ARBA00022840"/>
    </source>
</evidence>
<dbReference type="AlphaFoldDB" id="A0A1D6LGT5"/>
<keyword evidence="4 6" id="KW-0418">Kinase</keyword>
<keyword evidence="3" id="KW-0547">Nucleotide-binding</keyword>
<dbReference type="SMR" id="A0A1D6LGT5"/>
<proteinExistence type="predicted"/>
<reference evidence="6" key="1">
    <citation type="submission" date="2015-12" db="EMBL/GenBank/DDBJ databases">
        <title>Update maize B73 reference genome by single molecule sequencing technologies.</title>
        <authorList>
            <consortium name="Maize Genome Sequencing Project"/>
            <person name="Ware D."/>
        </authorList>
    </citation>
    <scope>NUCLEOTIDE SEQUENCE</scope>
    <source>
        <tissue evidence="6">Seedling</tissue>
    </source>
</reference>
<evidence type="ECO:0000256" key="4">
    <source>
        <dbReference type="ARBA" id="ARBA00022777"/>
    </source>
</evidence>
<evidence type="ECO:0000313" key="6">
    <source>
        <dbReference type="EMBL" id="AQK79097.1"/>
    </source>
</evidence>
<keyword evidence="1" id="KW-0723">Serine/threonine-protein kinase</keyword>